<keyword evidence="3" id="KW-1185">Reference proteome</keyword>
<name>A0A8J3ECK0_9PROT</name>
<dbReference type="InterPro" id="IPR041359">
    <property type="entry name" value="MetOD1"/>
</dbReference>
<gene>
    <name evidence="2" type="ORF">GCM10010964_24980</name>
</gene>
<dbReference type="EMBL" id="BMKS01000006">
    <property type="protein sequence ID" value="GGG36081.1"/>
    <property type="molecule type" value="Genomic_DNA"/>
</dbReference>
<evidence type="ECO:0000313" key="3">
    <source>
        <dbReference type="Proteomes" id="UP000597507"/>
    </source>
</evidence>
<protein>
    <recommendedName>
        <fullName evidence="1">Metanogen output domain-containing protein</fullName>
    </recommendedName>
</protein>
<comment type="caution">
    <text evidence="2">The sequence shown here is derived from an EMBL/GenBank/DDBJ whole genome shotgun (WGS) entry which is preliminary data.</text>
</comment>
<reference evidence="2 3" key="1">
    <citation type="journal article" date="2014" name="Int. J. Syst. Evol. Microbiol.">
        <title>Complete genome sequence of Corynebacterium casei LMG S-19264T (=DSM 44701T), isolated from a smear-ripened cheese.</title>
        <authorList>
            <consortium name="US DOE Joint Genome Institute (JGI-PGF)"/>
            <person name="Walter F."/>
            <person name="Albersmeier A."/>
            <person name="Kalinowski J."/>
            <person name="Ruckert C."/>
        </authorList>
    </citation>
    <scope>NUCLEOTIDE SEQUENCE [LARGE SCALE GENOMIC DNA]</scope>
    <source>
        <strain evidence="2 3">CGMCC 1.16330</strain>
    </source>
</reference>
<dbReference type="AlphaFoldDB" id="A0A8J3ECK0"/>
<accession>A0A8J3ECK0</accession>
<evidence type="ECO:0000259" key="1">
    <source>
        <dbReference type="Pfam" id="PF18546"/>
    </source>
</evidence>
<organism evidence="2 3">
    <name type="scientific">Caldovatus sediminis</name>
    <dbReference type="NCBI Taxonomy" id="2041189"/>
    <lineage>
        <taxon>Bacteria</taxon>
        <taxon>Pseudomonadati</taxon>
        <taxon>Pseudomonadota</taxon>
        <taxon>Alphaproteobacteria</taxon>
        <taxon>Acetobacterales</taxon>
        <taxon>Roseomonadaceae</taxon>
        <taxon>Caldovatus</taxon>
    </lineage>
</organism>
<dbReference type="Proteomes" id="UP000597507">
    <property type="component" value="Unassembled WGS sequence"/>
</dbReference>
<dbReference type="RefSeq" id="WP_188900651.1">
    <property type="nucleotide sequence ID" value="NZ_BMKS01000006.1"/>
</dbReference>
<proteinExistence type="predicted"/>
<evidence type="ECO:0000313" key="2">
    <source>
        <dbReference type="EMBL" id="GGG36081.1"/>
    </source>
</evidence>
<sequence>MEGPPVPQVASADVPLERDVFLRRLLRELAGTLEEVVGVEEASGYISVVGAAMGEHIDAAYRRALAVERLSREQVAAVLVDLKRRIQGDFFVIEETEDRIVLGNRACPFGEFVRGRPSLCMMTSNVFGHIAAQNLGYAAVWLERTIARGDPECRIVIHLRPTADVAPDTREYFRRDGRNA</sequence>
<dbReference type="Pfam" id="PF18546">
    <property type="entry name" value="MetOD1"/>
    <property type="match status" value="1"/>
</dbReference>
<feature type="domain" description="Metanogen output" evidence="1">
    <location>
        <begin position="26"/>
        <end position="158"/>
    </location>
</feature>